<dbReference type="InParanoid" id="E9GU17"/>
<protein>
    <submittedName>
        <fullName evidence="1">Uncharacterized protein</fullName>
    </submittedName>
</protein>
<dbReference type="PANTHER" id="PTHR14513">
    <property type="entry name" value="PROTECTION OF TELOMERES 1"/>
    <property type="match status" value="1"/>
</dbReference>
<accession>E9GU17</accession>
<name>E9GU17_DAPPU</name>
<dbReference type="Gene3D" id="2.40.50.140">
    <property type="entry name" value="Nucleic acid-binding proteins"/>
    <property type="match status" value="1"/>
</dbReference>
<dbReference type="InterPro" id="IPR012340">
    <property type="entry name" value="NA-bd_OB-fold"/>
</dbReference>
<dbReference type="OrthoDB" id="6330543at2759"/>
<keyword evidence="2" id="KW-1185">Reference proteome</keyword>
<dbReference type="Proteomes" id="UP000000305">
    <property type="component" value="Unassembled WGS sequence"/>
</dbReference>
<evidence type="ECO:0000313" key="1">
    <source>
        <dbReference type="EMBL" id="EFX77050.1"/>
    </source>
</evidence>
<dbReference type="AlphaFoldDB" id="E9GU17"/>
<dbReference type="STRING" id="6669.E9GU17"/>
<organism evidence="1 2">
    <name type="scientific">Daphnia pulex</name>
    <name type="common">Water flea</name>
    <dbReference type="NCBI Taxonomy" id="6669"/>
    <lineage>
        <taxon>Eukaryota</taxon>
        <taxon>Metazoa</taxon>
        <taxon>Ecdysozoa</taxon>
        <taxon>Arthropoda</taxon>
        <taxon>Crustacea</taxon>
        <taxon>Branchiopoda</taxon>
        <taxon>Diplostraca</taxon>
        <taxon>Cladocera</taxon>
        <taxon>Anomopoda</taxon>
        <taxon>Daphniidae</taxon>
        <taxon>Daphnia</taxon>
    </lineage>
</organism>
<dbReference type="InterPro" id="IPR028389">
    <property type="entry name" value="POT1"/>
</dbReference>
<reference evidence="1 2" key="1">
    <citation type="journal article" date="2011" name="Science">
        <title>The ecoresponsive genome of Daphnia pulex.</title>
        <authorList>
            <person name="Colbourne J.K."/>
            <person name="Pfrender M.E."/>
            <person name="Gilbert D."/>
            <person name="Thomas W.K."/>
            <person name="Tucker A."/>
            <person name="Oakley T.H."/>
            <person name="Tokishita S."/>
            <person name="Aerts A."/>
            <person name="Arnold G.J."/>
            <person name="Basu M.K."/>
            <person name="Bauer D.J."/>
            <person name="Caceres C.E."/>
            <person name="Carmel L."/>
            <person name="Casola C."/>
            <person name="Choi J.H."/>
            <person name="Detter J.C."/>
            <person name="Dong Q."/>
            <person name="Dusheyko S."/>
            <person name="Eads B.D."/>
            <person name="Frohlich T."/>
            <person name="Geiler-Samerotte K.A."/>
            <person name="Gerlach D."/>
            <person name="Hatcher P."/>
            <person name="Jogdeo S."/>
            <person name="Krijgsveld J."/>
            <person name="Kriventseva E.V."/>
            <person name="Kultz D."/>
            <person name="Laforsch C."/>
            <person name="Lindquist E."/>
            <person name="Lopez J."/>
            <person name="Manak J.R."/>
            <person name="Muller J."/>
            <person name="Pangilinan J."/>
            <person name="Patwardhan R.P."/>
            <person name="Pitluck S."/>
            <person name="Pritham E.J."/>
            <person name="Rechtsteiner A."/>
            <person name="Rho M."/>
            <person name="Rogozin I.B."/>
            <person name="Sakarya O."/>
            <person name="Salamov A."/>
            <person name="Schaack S."/>
            <person name="Shapiro H."/>
            <person name="Shiga Y."/>
            <person name="Skalitzky C."/>
            <person name="Smith Z."/>
            <person name="Souvorov A."/>
            <person name="Sung W."/>
            <person name="Tang Z."/>
            <person name="Tsuchiya D."/>
            <person name="Tu H."/>
            <person name="Vos H."/>
            <person name="Wang M."/>
            <person name="Wolf Y.I."/>
            <person name="Yamagata H."/>
            <person name="Yamada T."/>
            <person name="Ye Y."/>
            <person name="Shaw J.R."/>
            <person name="Andrews J."/>
            <person name="Crease T.J."/>
            <person name="Tang H."/>
            <person name="Lucas S.M."/>
            <person name="Robertson H.M."/>
            <person name="Bork P."/>
            <person name="Koonin E.V."/>
            <person name="Zdobnov E.M."/>
            <person name="Grigoriev I.V."/>
            <person name="Lynch M."/>
            <person name="Boore J.L."/>
        </authorList>
    </citation>
    <scope>NUCLEOTIDE SEQUENCE [LARGE SCALE GENOMIC DNA]</scope>
</reference>
<dbReference type="SUPFAM" id="SSF50249">
    <property type="entry name" value="Nucleic acid-binding proteins"/>
    <property type="match status" value="1"/>
</dbReference>
<sequence length="545" mass="62782">MKFHEWNTTNSKCLFDSNPNHMQSFTFPGNSYNVTNSSFLGKCDQQGKSSLLEALCKVFQTNTSSLNSPFHKLNQDEFLKVKTSLSHYKSCLPATETAEWFIESGESSNCLMPQPEATKERLVCYFLTKQRKVVGKFVVSNAENKLIIPRKSVDKGNSNLQLLKNMNQLSSATIKDRYKAPFNHSNLSDIEFTSSRLQIFGVVTAVNKLPTKTTSSWHSLICISDPSLIMIASGNEGEEDKAPGEFKMSLFFNILEDHPEFHRGDVVRFTNVKIETHKNRCDGRVFNKTDVTVYCHPDSKAPVLRENFDDRAAVIRVLSHWWTLNHRFFDYVTPHPIYHLLSRYPGIRTFRELSDELICDLYCQVVSISDDSSDLNFLCIRDGTIFTLQKQPTTNQSEPEIEQINTDPNERKPSFGFLGLAIFEPEHWKTIKTQNICVNDYVIMREVKVVFLTEETLANLRSYYAYHHPCVLFRPAGDKVKKISANHHEAYKIRSRLHRLPDDLEKMDSWKFPSQIEEKVPEDPLLVRLNDSSVQMNILKRLKRS</sequence>
<proteinExistence type="predicted"/>
<dbReference type="GO" id="GO:0016233">
    <property type="term" value="P:telomere capping"/>
    <property type="evidence" value="ECO:0000318"/>
    <property type="project" value="GO_Central"/>
</dbReference>
<dbReference type="EMBL" id="GL732565">
    <property type="protein sequence ID" value="EFX77050.1"/>
    <property type="molecule type" value="Genomic_DNA"/>
</dbReference>
<dbReference type="PANTHER" id="PTHR14513:SF0">
    <property type="entry name" value="PROTECTION OF TELOMERES PROTEIN 1"/>
    <property type="match status" value="1"/>
</dbReference>
<gene>
    <name evidence="1" type="ORF">DAPPUDRAFT_321830</name>
</gene>
<dbReference type="GO" id="GO:0098505">
    <property type="term" value="F:G-rich strand telomeric DNA binding"/>
    <property type="evidence" value="ECO:0000318"/>
    <property type="project" value="GO_Central"/>
</dbReference>
<dbReference type="GO" id="GO:0010521">
    <property type="term" value="F:telomerase inhibitor activity"/>
    <property type="evidence" value="ECO:0000318"/>
    <property type="project" value="GO_Central"/>
</dbReference>
<dbReference type="HOGENOM" id="CLU_499927_0_0_1"/>
<dbReference type="GO" id="GO:0032210">
    <property type="term" value="P:regulation of telomere maintenance via telomerase"/>
    <property type="evidence" value="ECO:0000318"/>
    <property type="project" value="GO_Central"/>
</dbReference>
<evidence type="ECO:0000313" key="2">
    <source>
        <dbReference type="Proteomes" id="UP000000305"/>
    </source>
</evidence>
<dbReference type="GO" id="GO:0000783">
    <property type="term" value="C:nuclear telomere cap complex"/>
    <property type="evidence" value="ECO:0000318"/>
    <property type="project" value="GO_Central"/>
</dbReference>
<dbReference type="KEGG" id="dpx:DAPPUDRAFT_321830"/>